<dbReference type="InterPro" id="IPR035965">
    <property type="entry name" value="PAS-like_dom_sf"/>
</dbReference>
<dbReference type="PROSITE" id="PS50110">
    <property type="entry name" value="RESPONSE_REGULATORY"/>
    <property type="match status" value="1"/>
</dbReference>
<dbReference type="InterPro" id="IPR004358">
    <property type="entry name" value="Sig_transdc_His_kin-like_C"/>
</dbReference>
<dbReference type="NCBIfam" id="TIGR00229">
    <property type="entry name" value="sensory_box"/>
    <property type="match status" value="3"/>
</dbReference>
<dbReference type="InterPro" id="IPR000700">
    <property type="entry name" value="PAS-assoc_C"/>
</dbReference>
<organism evidence="11 12">
    <name type="scientific">Methylobacterium tarhaniae</name>
    <dbReference type="NCBI Taxonomy" id="1187852"/>
    <lineage>
        <taxon>Bacteria</taxon>
        <taxon>Pseudomonadati</taxon>
        <taxon>Pseudomonadota</taxon>
        <taxon>Alphaproteobacteria</taxon>
        <taxon>Hyphomicrobiales</taxon>
        <taxon>Methylobacteriaceae</taxon>
        <taxon>Methylobacterium</taxon>
    </lineage>
</organism>
<dbReference type="SUPFAM" id="SSF55785">
    <property type="entry name" value="PYP-like sensor domain (PAS domain)"/>
    <property type="match status" value="5"/>
</dbReference>
<evidence type="ECO:0000259" key="9">
    <source>
        <dbReference type="PROSITE" id="PS50112"/>
    </source>
</evidence>
<sequence>MPESTAPASPPFLAGGGRMGAMMRAHDWSGSPLGWPETWPACLGATLSLMLGSRFPMFVAFGPELGFLYNDAYAEILGDKHPAALGRRFRDIWSEIWPDVAPLVDRALSGEPTWSEDMPLLMRRHGYDEPTWFTFSYSPLRDEAARVVGMFCTCTETTGRVVAETGLREAEARLRAVTDHLPGGYVFQIATPRDGAGRRFVTVSQGFERVTGVPAEAVLADPAAAYDLILPEHRARIAEAEAEAIRTLSHFDVEVPMRRPDGGLVQTRIISAPRLVDDQVIWDGLHLDDTARRQAEDRLRESEARLRLATEAAEIGLWDVDVVAGTLYWPARVKAMFGISPEVPVSMADYYAGLHPEDREATVAAYHAATDPARRAVYDVEYRTVGKEDGQVRWVAAKGRGLFEGGACIRVVGTAIDITARKRAEAALRDSEEQFRILSQVLPNFVWSTDARGRATWFNERVYAYTNASPGGLDAEGWQAIIHPDDRARVAAVWREAVEDRTGYQCEYRLRRADGTYRWFLARAQPVLSGVGAVTRWVGTSTDIDDQKRMMAELVRFNETLEQRVAERTAEHDRVWRNSRDLLVVVGGDGIFRAVNPAWEEILGHDPAEVVGRSFLDFLWPDDAEATTTALAAAVAARHLTNFENRYIHRDGTPRWLSWHTSVEGGLVFASGRDVTAEKAQAAALAQAEEALRQSQKLEAVGQLTGGVAHDFNNLLTIIRSSVDFLRRPDLPEARRSRYLTAVSETVDRAAKLTSQLLAFARRQALKPETLDVGARLRVVADLIDTVTGARITVATEVPDHPCFVRVDASQFETALVNMAVNARDAMAGEGTLTLRLACGVDLPPIRGHAGAAGPFAAVSLHDTGTGIPPELLSRVFEPFFTTKEVGRGTGLGLSQVFGFAKQSGGDVAVESVPGRGTTFTLYLPEVEAEFAAGEGPQADPEQVDPGGVGQRVLVVEDNLEVGRFATQILEDLGYATTWAVNAEDALAKLGPDGAGFDVVFSDVVMPGMGGIAFARLLARRLPHLPVVLASGYSHVLAEESSAGFELLQKPYSAEQVSRILRKVTRRRPRRKALA</sequence>
<dbReference type="InterPro" id="IPR011006">
    <property type="entry name" value="CheY-like_superfamily"/>
</dbReference>
<feature type="domain" description="Histidine kinase" evidence="7">
    <location>
        <begin position="707"/>
        <end position="928"/>
    </location>
</feature>
<dbReference type="PRINTS" id="PR00344">
    <property type="entry name" value="BCTRLSENSOR"/>
</dbReference>
<dbReference type="EC" id="2.7.13.3" evidence="2"/>
<feature type="domain" description="PAC" evidence="10">
    <location>
        <begin position="378"/>
        <end position="430"/>
    </location>
</feature>
<feature type="domain" description="PAS" evidence="9">
    <location>
        <begin position="568"/>
        <end position="638"/>
    </location>
</feature>
<dbReference type="InterPro" id="IPR052162">
    <property type="entry name" value="Sensor_kinase/Photoreceptor"/>
</dbReference>
<evidence type="ECO:0000256" key="3">
    <source>
        <dbReference type="ARBA" id="ARBA00022553"/>
    </source>
</evidence>
<dbReference type="Gene3D" id="3.30.565.10">
    <property type="entry name" value="Histidine kinase-like ATPase, C-terminal domain"/>
    <property type="match status" value="1"/>
</dbReference>
<comment type="caution">
    <text evidence="11">The sequence shown here is derived from an EMBL/GenBank/DDBJ whole genome shotgun (WGS) entry which is preliminary data.</text>
</comment>
<dbReference type="SMART" id="SM00387">
    <property type="entry name" value="HATPase_c"/>
    <property type="match status" value="1"/>
</dbReference>
<dbReference type="SUPFAM" id="SSF52172">
    <property type="entry name" value="CheY-like"/>
    <property type="match status" value="1"/>
</dbReference>
<dbReference type="CDD" id="cd00130">
    <property type="entry name" value="PAS"/>
    <property type="match status" value="3"/>
</dbReference>
<dbReference type="InterPro" id="IPR036097">
    <property type="entry name" value="HisK_dim/P_sf"/>
</dbReference>
<dbReference type="Pfam" id="PF08447">
    <property type="entry name" value="PAS_3"/>
    <property type="match status" value="3"/>
</dbReference>
<dbReference type="InterPro" id="IPR005467">
    <property type="entry name" value="His_kinase_dom"/>
</dbReference>
<feature type="domain" description="PAC" evidence="10">
    <location>
        <begin position="504"/>
        <end position="556"/>
    </location>
</feature>
<dbReference type="PROSITE" id="PS50109">
    <property type="entry name" value="HIS_KIN"/>
    <property type="match status" value="1"/>
</dbReference>
<dbReference type="SMART" id="SM00448">
    <property type="entry name" value="REC"/>
    <property type="match status" value="1"/>
</dbReference>
<keyword evidence="4" id="KW-0808">Transferase</keyword>
<dbReference type="InterPro" id="IPR003661">
    <property type="entry name" value="HisK_dim/P_dom"/>
</dbReference>
<dbReference type="PANTHER" id="PTHR43304:SF1">
    <property type="entry name" value="PAC DOMAIN-CONTAINING PROTEIN"/>
    <property type="match status" value="1"/>
</dbReference>
<protein>
    <recommendedName>
        <fullName evidence="2">histidine kinase</fullName>
        <ecNumber evidence="2">2.7.13.3</ecNumber>
    </recommendedName>
</protein>
<dbReference type="InterPro" id="IPR001789">
    <property type="entry name" value="Sig_transdc_resp-reg_receiver"/>
</dbReference>
<dbReference type="GO" id="GO:0000155">
    <property type="term" value="F:phosphorelay sensor kinase activity"/>
    <property type="evidence" value="ECO:0007669"/>
    <property type="project" value="InterPro"/>
</dbReference>
<feature type="domain" description="PAS" evidence="9">
    <location>
        <begin position="431"/>
        <end position="501"/>
    </location>
</feature>
<dbReference type="SUPFAM" id="SSF47384">
    <property type="entry name" value="Homodimeric domain of signal transducing histidine kinase"/>
    <property type="match status" value="1"/>
</dbReference>
<dbReference type="Proteomes" id="UP000036449">
    <property type="component" value="Unassembled WGS sequence"/>
</dbReference>
<dbReference type="Pfam" id="PF00512">
    <property type="entry name" value="HisKA"/>
    <property type="match status" value="1"/>
</dbReference>
<dbReference type="PATRIC" id="fig|1187852.3.peg.866"/>
<dbReference type="PROSITE" id="PS50113">
    <property type="entry name" value="PAC"/>
    <property type="match status" value="2"/>
</dbReference>
<dbReference type="Gene3D" id="3.30.450.20">
    <property type="entry name" value="PAS domain"/>
    <property type="match status" value="5"/>
</dbReference>
<dbReference type="AlphaFoldDB" id="A0A0J6VGJ1"/>
<evidence type="ECO:0000313" key="12">
    <source>
        <dbReference type="Proteomes" id="UP000036449"/>
    </source>
</evidence>
<reference evidence="11 12" key="1">
    <citation type="submission" date="2015-03" db="EMBL/GenBank/DDBJ databases">
        <title>Genome sequencing of Methylobacterium tarhaniae DSM 25844.</title>
        <authorList>
            <person name="Chaudhry V."/>
            <person name="Patil P.B."/>
        </authorList>
    </citation>
    <scope>NUCLEOTIDE SEQUENCE [LARGE SCALE GENOMIC DNA]</scope>
    <source>
        <strain evidence="11 12">DSM 25844</strain>
    </source>
</reference>
<dbReference type="InterPro" id="IPR000014">
    <property type="entry name" value="PAS"/>
</dbReference>
<dbReference type="PANTHER" id="PTHR43304">
    <property type="entry name" value="PHYTOCHROME-LIKE PROTEIN CPH1"/>
    <property type="match status" value="1"/>
</dbReference>
<dbReference type="InterPro" id="IPR013655">
    <property type="entry name" value="PAS_fold_3"/>
</dbReference>
<dbReference type="Gene3D" id="3.40.50.2300">
    <property type="match status" value="1"/>
</dbReference>
<evidence type="ECO:0000256" key="1">
    <source>
        <dbReference type="ARBA" id="ARBA00000085"/>
    </source>
</evidence>
<feature type="modified residue" description="4-aspartylphosphate" evidence="6">
    <location>
        <position position="1003"/>
    </location>
</feature>
<dbReference type="Gene3D" id="1.10.287.130">
    <property type="match status" value="1"/>
</dbReference>
<evidence type="ECO:0000259" key="10">
    <source>
        <dbReference type="PROSITE" id="PS50113"/>
    </source>
</evidence>
<keyword evidence="3 6" id="KW-0597">Phosphoprotein</keyword>
<gene>
    <name evidence="11" type="ORF">VQ03_17900</name>
</gene>
<evidence type="ECO:0000259" key="8">
    <source>
        <dbReference type="PROSITE" id="PS50110"/>
    </source>
</evidence>
<evidence type="ECO:0000259" key="7">
    <source>
        <dbReference type="PROSITE" id="PS50109"/>
    </source>
</evidence>
<dbReference type="InterPro" id="IPR003594">
    <property type="entry name" value="HATPase_dom"/>
</dbReference>
<keyword evidence="12" id="KW-1185">Reference proteome</keyword>
<feature type="domain" description="Response regulatory" evidence="8">
    <location>
        <begin position="952"/>
        <end position="1065"/>
    </location>
</feature>
<dbReference type="SMART" id="SM00388">
    <property type="entry name" value="HisKA"/>
    <property type="match status" value="1"/>
</dbReference>
<dbReference type="EMBL" id="LABZ01000125">
    <property type="protein sequence ID" value="KMO38171.1"/>
    <property type="molecule type" value="Genomic_DNA"/>
</dbReference>
<dbReference type="SMART" id="SM00091">
    <property type="entry name" value="PAS"/>
    <property type="match status" value="4"/>
</dbReference>
<dbReference type="InterPro" id="IPR013656">
    <property type="entry name" value="PAS_4"/>
</dbReference>
<evidence type="ECO:0000313" key="11">
    <source>
        <dbReference type="EMBL" id="KMO38171.1"/>
    </source>
</evidence>
<dbReference type="SMART" id="SM00086">
    <property type="entry name" value="PAC"/>
    <property type="match status" value="5"/>
</dbReference>
<dbReference type="Gene3D" id="2.10.70.100">
    <property type="match status" value="1"/>
</dbReference>
<feature type="domain" description="PAS" evidence="9">
    <location>
        <begin position="302"/>
        <end position="373"/>
    </location>
</feature>
<dbReference type="InterPro" id="IPR036890">
    <property type="entry name" value="HATPase_C_sf"/>
</dbReference>
<dbReference type="PROSITE" id="PS50112">
    <property type="entry name" value="PAS"/>
    <property type="match status" value="3"/>
</dbReference>
<evidence type="ECO:0000256" key="2">
    <source>
        <dbReference type="ARBA" id="ARBA00012438"/>
    </source>
</evidence>
<dbReference type="SUPFAM" id="SSF55874">
    <property type="entry name" value="ATPase domain of HSP90 chaperone/DNA topoisomerase II/histidine kinase"/>
    <property type="match status" value="1"/>
</dbReference>
<dbReference type="Pfam" id="PF02518">
    <property type="entry name" value="HATPase_c"/>
    <property type="match status" value="1"/>
</dbReference>
<proteinExistence type="predicted"/>
<evidence type="ECO:0000256" key="5">
    <source>
        <dbReference type="ARBA" id="ARBA00022777"/>
    </source>
</evidence>
<keyword evidence="5 11" id="KW-0418">Kinase</keyword>
<dbReference type="InterPro" id="IPR001610">
    <property type="entry name" value="PAC"/>
</dbReference>
<accession>A0A0J6VGJ1</accession>
<dbReference type="Pfam" id="PF00072">
    <property type="entry name" value="Response_reg"/>
    <property type="match status" value="1"/>
</dbReference>
<evidence type="ECO:0000256" key="4">
    <source>
        <dbReference type="ARBA" id="ARBA00022679"/>
    </source>
</evidence>
<name>A0A0J6VGJ1_9HYPH</name>
<comment type="catalytic activity">
    <reaction evidence="1">
        <text>ATP + protein L-histidine = ADP + protein N-phospho-L-histidine.</text>
        <dbReference type="EC" id="2.7.13.3"/>
    </reaction>
</comment>
<dbReference type="CDD" id="cd00082">
    <property type="entry name" value="HisKA"/>
    <property type="match status" value="1"/>
</dbReference>
<evidence type="ECO:0000256" key="6">
    <source>
        <dbReference type="PROSITE-ProRule" id="PRU00169"/>
    </source>
</evidence>
<dbReference type="Pfam" id="PF08448">
    <property type="entry name" value="PAS_4"/>
    <property type="match status" value="2"/>
</dbReference>
<dbReference type="FunFam" id="3.30.450.20:FF:000099">
    <property type="entry name" value="Sensory box sensor histidine kinase"/>
    <property type="match status" value="1"/>
</dbReference>